<dbReference type="InterPro" id="IPR006660">
    <property type="entry name" value="Arsenate_reductase-like"/>
</dbReference>
<dbReference type="eggNOG" id="COG1393">
    <property type="taxonomic scope" value="Bacteria"/>
</dbReference>
<proteinExistence type="inferred from homology"/>
<dbReference type="AlphaFoldDB" id="I0INK9"/>
<gene>
    <name evidence="3" type="ordered locus">LFE_1167</name>
</gene>
<comment type="similarity">
    <text evidence="1 2">Belongs to the ArsC family.</text>
</comment>
<sequence length="134" mass="15228">MATIIFYEKPGCQTNGRQKKILSDSGHTLIVRDLLSEPWSFETLLPFLEKLPVSQWFNRASPRVKSGEISPETLDARQSMEYLLSDHLLIRRPLIECMGKKLAGFEMDEISRLTGLSARIHDEDVTDFSGCAQE</sequence>
<dbReference type="PANTHER" id="PTHR30041:SF8">
    <property type="entry name" value="PROTEIN YFFB"/>
    <property type="match status" value="1"/>
</dbReference>
<dbReference type="PATRIC" id="fig|1162668.3.peg.1355"/>
<protein>
    <submittedName>
        <fullName evidence="3">Putative nitrogenase associated protein</fullName>
    </submittedName>
</protein>
<dbReference type="NCBIfam" id="TIGR01616">
    <property type="entry name" value="nitro_assoc"/>
    <property type="match status" value="1"/>
</dbReference>
<dbReference type="SUPFAM" id="SSF52833">
    <property type="entry name" value="Thioredoxin-like"/>
    <property type="match status" value="1"/>
</dbReference>
<dbReference type="EMBL" id="AP012342">
    <property type="protein sequence ID" value="BAM06858.1"/>
    <property type="molecule type" value="Genomic_DNA"/>
</dbReference>
<keyword evidence="4" id="KW-1185">Reference proteome</keyword>
<dbReference type="OrthoDB" id="5432555at2"/>
<dbReference type="Gene3D" id="3.40.30.10">
    <property type="entry name" value="Glutaredoxin"/>
    <property type="match status" value="1"/>
</dbReference>
<accession>I0INK9</accession>
<organism evidence="3 4">
    <name type="scientific">Leptospirillum ferrooxidans (strain C2-3)</name>
    <dbReference type="NCBI Taxonomy" id="1162668"/>
    <lineage>
        <taxon>Bacteria</taxon>
        <taxon>Pseudomonadati</taxon>
        <taxon>Nitrospirota</taxon>
        <taxon>Nitrospiria</taxon>
        <taxon>Nitrospirales</taxon>
        <taxon>Nitrospiraceae</taxon>
        <taxon>Leptospirillum</taxon>
    </lineage>
</organism>
<dbReference type="InterPro" id="IPR006503">
    <property type="entry name" value="Nase-assoc"/>
</dbReference>
<reference evidence="3 4" key="1">
    <citation type="journal article" date="2012" name="J. Bacteriol.">
        <title>Complete Genome Sequence of Leptospirillum ferrooxidans Strain C2-3, Isolated from a Fresh Volcanic Ash Deposit on the Island of Miyake, Japan.</title>
        <authorList>
            <person name="Fujimura R."/>
            <person name="Sato Y."/>
            <person name="Nishizawa T."/>
            <person name="Oshima K."/>
            <person name="Kim S.-W."/>
            <person name="Hattori M."/>
            <person name="Kamijo T."/>
            <person name="Ohta H."/>
        </authorList>
    </citation>
    <scope>NUCLEOTIDE SEQUENCE [LARGE SCALE GENOMIC DNA]</scope>
    <source>
        <strain evidence="3 4">C2-3</strain>
    </source>
</reference>
<dbReference type="InterPro" id="IPR036249">
    <property type="entry name" value="Thioredoxin-like_sf"/>
</dbReference>
<dbReference type="Proteomes" id="UP000007382">
    <property type="component" value="Chromosome"/>
</dbReference>
<reference evidence="4" key="2">
    <citation type="submission" date="2012-03" db="EMBL/GenBank/DDBJ databases">
        <title>The complete genome sequence of the pioneer microbe on fresh volcanic deposit, Leptospirillum ferrooxidans strain C2-3.</title>
        <authorList>
            <person name="Fujimura R."/>
            <person name="Sato Y."/>
            <person name="Nishizawa T."/>
            <person name="Nanba K."/>
            <person name="Oshima K."/>
            <person name="Hattori M."/>
            <person name="Kamijo T."/>
            <person name="Ohta H."/>
        </authorList>
    </citation>
    <scope>NUCLEOTIDE SEQUENCE [LARGE SCALE GENOMIC DNA]</scope>
    <source>
        <strain evidence="4">C2-3</strain>
    </source>
</reference>
<dbReference type="PANTHER" id="PTHR30041">
    <property type="entry name" value="ARSENATE REDUCTASE"/>
    <property type="match status" value="1"/>
</dbReference>
<dbReference type="STRING" id="1162668.LFE_1167"/>
<dbReference type="KEGG" id="lfc:LFE_1167"/>
<name>I0INK9_LEPFC</name>
<evidence type="ECO:0000256" key="2">
    <source>
        <dbReference type="PROSITE-ProRule" id="PRU01282"/>
    </source>
</evidence>
<dbReference type="RefSeq" id="WP_014449348.1">
    <property type="nucleotide sequence ID" value="NC_017094.1"/>
</dbReference>
<evidence type="ECO:0000313" key="4">
    <source>
        <dbReference type="Proteomes" id="UP000007382"/>
    </source>
</evidence>
<evidence type="ECO:0000256" key="1">
    <source>
        <dbReference type="ARBA" id="ARBA00007198"/>
    </source>
</evidence>
<dbReference type="Pfam" id="PF03960">
    <property type="entry name" value="ArsC"/>
    <property type="match status" value="1"/>
</dbReference>
<evidence type="ECO:0000313" key="3">
    <source>
        <dbReference type="EMBL" id="BAM06858.1"/>
    </source>
</evidence>
<dbReference type="PROSITE" id="PS51353">
    <property type="entry name" value="ARSC"/>
    <property type="match status" value="1"/>
</dbReference>
<dbReference type="HOGENOM" id="CLU_133290_0_0_0"/>